<keyword evidence="3 6" id="KW-0460">Magnesium</keyword>
<evidence type="ECO:0000313" key="10">
    <source>
        <dbReference type="EMBL" id="KCZ61685.1"/>
    </source>
</evidence>
<evidence type="ECO:0000256" key="3">
    <source>
        <dbReference type="ARBA" id="ARBA00022842"/>
    </source>
</evidence>
<dbReference type="InterPro" id="IPR013341">
    <property type="entry name" value="Mandelate_racemase_N_dom"/>
</dbReference>
<dbReference type="SUPFAM" id="SSF51604">
    <property type="entry name" value="Enolase C-terminal domain-like"/>
    <property type="match status" value="1"/>
</dbReference>
<comment type="similarity">
    <text evidence="1 7">Belongs to the mandelate racemase/muconate lactonizing enzyme family.</text>
</comment>
<dbReference type="eggNOG" id="COG4948">
    <property type="taxonomic scope" value="Bacteria"/>
</dbReference>
<feature type="active site" description="Proton acceptor; specific for (R)-substrate epimerization" evidence="5">
    <location>
        <position position="150"/>
    </location>
</feature>
<evidence type="ECO:0000256" key="1">
    <source>
        <dbReference type="ARBA" id="ARBA00008031"/>
    </source>
</evidence>
<dbReference type="STRING" id="1280948.HY36_03825"/>
<gene>
    <name evidence="10" type="ORF">HY36_03825</name>
</gene>
<dbReference type="InterPro" id="IPR034593">
    <property type="entry name" value="DgoD-like"/>
</dbReference>
<dbReference type="NCBIfam" id="NF042940">
    <property type="entry name" value="racemase_DgcA"/>
    <property type="match status" value="1"/>
</dbReference>
<dbReference type="CDD" id="cd03319">
    <property type="entry name" value="L-Ala-DL-Glu_epimerase"/>
    <property type="match status" value="1"/>
</dbReference>
<keyword evidence="8" id="KW-1133">Transmembrane helix</keyword>
<dbReference type="PANTHER" id="PTHR48080">
    <property type="entry name" value="D-GALACTONATE DEHYDRATASE-RELATED"/>
    <property type="match status" value="1"/>
</dbReference>
<keyword evidence="2 6" id="KW-0479">Metal-binding</keyword>
<evidence type="ECO:0000259" key="9">
    <source>
        <dbReference type="SMART" id="SM00922"/>
    </source>
</evidence>
<dbReference type="SUPFAM" id="SSF54826">
    <property type="entry name" value="Enolase N-terminal domain-like"/>
    <property type="match status" value="1"/>
</dbReference>
<evidence type="ECO:0000256" key="7">
    <source>
        <dbReference type="RuleBase" id="RU366006"/>
    </source>
</evidence>
<keyword evidence="8" id="KW-0472">Membrane</keyword>
<dbReference type="SMART" id="SM00922">
    <property type="entry name" value="MR_MLE"/>
    <property type="match status" value="1"/>
</dbReference>
<feature type="active site" description="Proton acceptor; specific for (S)-substrate epimerization" evidence="5">
    <location>
        <position position="246"/>
    </location>
</feature>
<dbReference type="InterPro" id="IPR034603">
    <property type="entry name" value="Dipeptide_epimerase"/>
</dbReference>
<dbReference type="InterPro" id="IPR013342">
    <property type="entry name" value="Mandelate_racemase_C"/>
</dbReference>
<dbReference type="Gene3D" id="3.30.390.10">
    <property type="entry name" value="Enolase-like, N-terminal domain"/>
    <property type="match status" value="1"/>
</dbReference>
<evidence type="ECO:0000256" key="4">
    <source>
        <dbReference type="ARBA" id="ARBA00023235"/>
    </source>
</evidence>
<evidence type="ECO:0000313" key="11">
    <source>
        <dbReference type="Proteomes" id="UP000024547"/>
    </source>
</evidence>
<comment type="cofactor">
    <cofactor evidence="6 7">
        <name>Mg(2+)</name>
        <dbReference type="ChEBI" id="CHEBI:18420"/>
    </cofactor>
    <text evidence="6 7">Binds 1 Mg(2+) ion per subunit.</text>
</comment>
<accession>A0A059E269</accession>
<feature type="binding site" evidence="6">
    <location>
        <position position="224"/>
    </location>
    <ligand>
        <name>Mg(2+)</name>
        <dbReference type="ChEBI" id="CHEBI:18420"/>
    </ligand>
</feature>
<evidence type="ECO:0000256" key="5">
    <source>
        <dbReference type="PIRSR" id="PIRSR634603-1"/>
    </source>
</evidence>
<dbReference type="SFLD" id="SFLDS00001">
    <property type="entry name" value="Enolase"/>
    <property type="match status" value="1"/>
</dbReference>
<dbReference type="InterPro" id="IPR029017">
    <property type="entry name" value="Enolase-like_N"/>
</dbReference>
<protein>
    <recommendedName>
        <fullName evidence="7">Dipeptide epimerase</fullName>
        <ecNumber evidence="7">5.1.1.-</ecNumber>
    </recommendedName>
</protein>
<dbReference type="SFLD" id="SFLDF00010">
    <property type="entry name" value="dipeptide_epimerase"/>
    <property type="match status" value="1"/>
</dbReference>
<dbReference type="GO" id="GO:0046872">
    <property type="term" value="F:metal ion binding"/>
    <property type="evidence" value="ECO:0007669"/>
    <property type="project" value="UniProtKB-KW"/>
</dbReference>
<sequence>MAKRTLEITDFSSPLKRAFTISRGAKTSAETILVTIRQDGAVGRGECVPYPRYSETQPGVRAAIGEMRAQIEDGLSRDALQDAMPAGAARCAVDCALWDLEAKLTGTPVWQLAGLPEPGPVETAVTVSLDTAEAMGEAAKSTPSKLLKLKLGGAEDLDRIEAVHAVRPDARLIVDGNEGLLVDQFPGIMKRAAELGVVLVEQPFPAGKDEALLRRPGAVSVCADESAHTSAEIQDLARRYDAVNVKLDKTGGLTEAIRMVQAARASGMNVMIGCMVAGSISMAPAVLLAGLADATDLDGPLWLAEDVVDGLTYTDGMISPPKPELWG</sequence>
<keyword evidence="4 7" id="KW-0413">Isomerase</keyword>
<dbReference type="RefSeq" id="WP_035550829.1">
    <property type="nucleotide sequence ID" value="NZ_AWFH01000012.1"/>
</dbReference>
<dbReference type="PATRIC" id="fig|1280948.3.peg.1594"/>
<evidence type="ECO:0000256" key="8">
    <source>
        <dbReference type="SAM" id="Phobius"/>
    </source>
</evidence>
<dbReference type="PANTHER" id="PTHR48080:SF3">
    <property type="entry name" value="ENOLASE SUPERFAMILY MEMBER DDB_G0284701"/>
    <property type="match status" value="1"/>
</dbReference>
<dbReference type="SFLD" id="SFLDG00180">
    <property type="entry name" value="muconate_cycloisomerase"/>
    <property type="match status" value="1"/>
</dbReference>
<proteinExistence type="inferred from homology"/>
<evidence type="ECO:0000256" key="6">
    <source>
        <dbReference type="PIRSR" id="PIRSR634603-3"/>
    </source>
</evidence>
<dbReference type="Gene3D" id="3.20.20.120">
    <property type="entry name" value="Enolase-like C-terminal domain"/>
    <property type="match status" value="1"/>
</dbReference>
<feature type="domain" description="Mandelate racemase/muconate lactonizing enzyme C-terminal" evidence="9">
    <location>
        <begin position="132"/>
        <end position="222"/>
    </location>
</feature>
<name>A0A059E269_9PROT</name>
<organism evidence="10 11">
    <name type="scientific">Hyphomonas atlantica</name>
    <dbReference type="NCBI Taxonomy" id="1280948"/>
    <lineage>
        <taxon>Bacteria</taxon>
        <taxon>Pseudomonadati</taxon>
        <taxon>Pseudomonadota</taxon>
        <taxon>Alphaproteobacteria</taxon>
        <taxon>Hyphomonadales</taxon>
        <taxon>Hyphomonadaceae</taxon>
        <taxon>Hyphomonas</taxon>
    </lineage>
</organism>
<reference evidence="10 11" key="1">
    <citation type="journal article" date="2014" name="Antonie Van Leeuwenhoek">
        <title>Hyphomonas beringensis sp. nov. and Hyphomonas chukchiensis sp. nov., isolated from surface seawater of the Bering Sea and Chukchi Sea.</title>
        <authorList>
            <person name="Li C."/>
            <person name="Lai Q."/>
            <person name="Li G."/>
            <person name="Dong C."/>
            <person name="Wang J."/>
            <person name="Liao Y."/>
            <person name="Shao Z."/>
        </authorList>
    </citation>
    <scope>NUCLEOTIDE SEQUENCE [LARGE SCALE GENOMIC DNA]</scope>
    <source>
        <strain evidence="10 11">22II1-22F38</strain>
    </source>
</reference>
<comment type="caution">
    <text evidence="10">The sequence shown here is derived from an EMBL/GenBank/DDBJ whole genome shotgun (WGS) entry which is preliminary data.</text>
</comment>
<dbReference type="Pfam" id="PF13378">
    <property type="entry name" value="MR_MLE_C"/>
    <property type="match status" value="1"/>
</dbReference>
<keyword evidence="11" id="KW-1185">Reference proteome</keyword>
<evidence type="ECO:0000256" key="2">
    <source>
        <dbReference type="ARBA" id="ARBA00022723"/>
    </source>
</evidence>
<feature type="binding site" evidence="6">
    <location>
        <position position="175"/>
    </location>
    <ligand>
        <name>Mg(2+)</name>
        <dbReference type="ChEBI" id="CHEBI:18420"/>
    </ligand>
</feature>
<dbReference type="Pfam" id="PF02746">
    <property type="entry name" value="MR_MLE_N"/>
    <property type="match status" value="1"/>
</dbReference>
<dbReference type="OrthoDB" id="9782675at2"/>
<dbReference type="InterPro" id="IPR036849">
    <property type="entry name" value="Enolase-like_C_sf"/>
</dbReference>
<dbReference type="InterPro" id="IPR029065">
    <property type="entry name" value="Enolase_C-like"/>
</dbReference>
<dbReference type="Proteomes" id="UP000024547">
    <property type="component" value="Unassembled WGS sequence"/>
</dbReference>
<dbReference type="GO" id="GO:0016855">
    <property type="term" value="F:racemase and epimerase activity, acting on amino acids and derivatives"/>
    <property type="evidence" value="ECO:0007669"/>
    <property type="project" value="UniProtKB-UniRule"/>
</dbReference>
<dbReference type="EC" id="5.1.1.-" evidence="7"/>
<dbReference type="AlphaFoldDB" id="A0A059E269"/>
<dbReference type="EMBL" id="AWFH01000012">
    <property type="protein sequence ID" value="KCZ61685.1"/>
    <property type="molecule type" value="Genomic_DNA"/>
</dbReference>
<feature type="transmembrane region" description="Helical" evidence="8">
    <location>
        <begin position="268"/>
        <end position="292"/>
    </location>
</feature>
<keyword evidence="8" id="KW-0812">Transmembrane</keyword>
<feature type="binding site" evidence="6">
    <location>
        <position position="201"/>
    </location>
    <ligand>
        <name>Mg(2+)</name>
        <dbReference type="ChEBI" id="CHEBI:18420"/>
    </ligand>
</feature>